<name>A0ABQ2RDH3_9ACTN</name>
<accession>A0ABQ2RDH3</accession>
<evidence type="ECO:0008006" key="3">
    <source>
        <dbReference type="Google" id="ProtNLM"/>
    </source>
</evidence>
<dbReference type="RefSeq" id="WP_189249868.1">
    <property type="nucleotide sequence ID" value="NZ_BMQJ01000018.1"/>
</dbReference>
<dbReference type="Pfam" id="PF19409">
    <property type="entry name" value="Thiopep_pre"/>
    <property type="match status" value="1"/>
</dbReference>
<dbReference type="NCBIfam" id="NF033400">
    <property type="entry name" value="thiazolyl_B"/>
    <property type="match status" value="1"/>
</dbReference>
<comment type="caution">
    <text evidence="1">The sequence shown here is derived from an EMBL/GenBank/DDBJ whole genome shotgun (WGS) entry which is preliminary data.</text>
</comment>
<sequence>MPNLTFNLEDLALEELSVTAMRDGVALPETGASACSAFTSIATSSSCCCIVIQ</sequence>
<dbReference type="Proteomes" id="UP000611554">
    <property type="component" value="Unassembled WGS sequence"/>
</dbReference>
<dbReference type="EMBL" id="BMQJ01000018">
    <property type="protein sequence ID" value="GGQ22265.1"/>
    <property type="molecule type" value="Genomic_DNA"/>
</dbReference>
<gene>
    <name evidence="1" type="ORF">GCM10010140_60670</name>
</gene>
<protein>
    <recommendedName>
        <fullName evidence="3">Thiazolylpeptide-type bacteriocin</fullName>
    </recommendedName>
</protein>
<reference evidence="2" key="1">
    <citation type="journal article" date="2019" name="Int. J. Syst. Evol. Microbiol.">
        <title>The Global Catalogue of Microorganisms (GCM) 10K type strain sequencing project: providing services to taxonomists for standard genome sequencing and annotation.</title>
        <authorList>
            <consortium name="The Broad Institute Genomics Platform"/>
            <consortium name="The Broad Institute Genome Sequencing Center for Infectious Disease"/>
            <person name="Wu L."/>
            <person name="Ma J."/>
        </authorList>
    </citation>
    <scope>NUCLEOTIDE SEQUENCE [LARGE SCALE GENOMIC DNA]</scope>
    <source>
        <strain evidence="2">JCM 3115</strain>
    </source>
</reference>
<evidence type="ECO:0000313" key="2">
    <source>
        <dbReference type="Proteomes" id="UP000611554"/>
    </source>
</evidence>
<proteinExistence type="predicted"/>
<keyword evidence="2" id="KW-1185">Reference proteome</keyword>
<evidence type="ECO:0000313" key="1">
    <source>
        <dbReference type="EMBL" id="GGQ22265.1"/>
    </source>
</evidence>
<organism evidence="1 2">
    <name type="scientific">Streptosporangium pseudovulgare</name>
    <dbReference type="NCBI Taxonomy" id="35765"/>
    <lineage>
        <taxon>Bacteria</taxon>
        <taxon>Bacillati</taxon>
        <taxon>Actinomycetota</taxon>
        <taxon>Actinomycetes</taxon>
        <taxon>Streptosporangiales</taxon>
        <taxon>Streptosporangiaceae</taxon>
        <taxon>Streptosporangium</taxon>
    </lineage>
</organism>